<evidence type="ECO:0000256" key="4">
    <source>
        <dbReference type="ARBA" id="ARBA00003889"/>
    </source>
</evidence>
<evidence type="ECO:0000256" key="17">
    <source>
        <dbReference type="ARBA" id="ARBA00030571"/>
    </source>
</evidence>
<evidence type="ECO:0000256" key="9">
    <source>
        <dbReference type="ARBA" id="ARBA00012523"/>
    </source>
</evidence>
<comment type="catalytic activity">
    <reaction evidence="2">
        <text>adenosylcob(III)inamide phosphate + GTP + H(+) = adenosylcob(III)inamide-GDP + diphosphate</text>
        <dbReference type="Rhea" id="RHEA:22712"/>
        <dbReference type="ChEBI" id="CHEBI:15378"/>
        <dbReference type="ChEBI" id="CHEBI:33019"/>
        <dbReference type="ChEBI" id="CHEBI:37565"/>
        <dbReference type="ChEBI" id="CHEBI:58502"/>
        <dbReference type="ChEBI" id="CHEBI:60487"/>
        <dbReference type="EC" id="2.7.7.62"/>
    </reaction>
</comment>
<evidence type="ECO:0000256" key="2">
    <source>
        <dbReference type="ARBA" id="ARBA00000711"/>
    </source>
</evidence>
<dbReference type="eggNOG" id="COG2087">
    <property type="taxonomic scope" value="Bacteria"/>
</dbReference>
<keyword evidence="11" id="KW-0808">Transferase</keyword>
<keyword evidence="12 19" id="KW-0547">Nucleotide-binding</keyword>
<feature type="binding site" evidence="19">
    <location>
        <position position="61"/>
    </location>
    <ligand>
        <name>GTP</name>
        <dbReference type="ChEBI" id="CHEBI:37565"/>
    </ligand>
</feature>
<evidence type="ECO:0000313" key="21">
    <source>
        <dbReference type="Proteomes" id="UP000035009"/>
    </source>
</evidence>
<comment type="catalytic activity">
    <reaction evidence="1">
        <text>adenosylcob(III)inamide + ATP = adenosylcob(III)inamide phosphate + ADP + H(+)</text>
        <dbReference type="Rhea" id="RHEA:15769"/>
        <dbReference type="ChEBI" id="CHEBI:2480"/>
        <dbReference type="ChEBI" id="CHEBI:15378"/>
        <dbReference type="ChEBI" id="CHEBI:30616"/>
        <dbReference type="ChEBI" id="CHEBI:58502"/>
        <dbReference type="ChEBI" id="CHEBI:456216"/>
        <dbReference type="EC" id="2.7.1.156"/>
    </reaction>
</comment>
<evidence type="ECO:0000256" key="1">
    <source>
        <dbReference type="ARBA" id="ARBA00000312"/>
    </source>
</evidence>
<protein>
    <recommendedName>
        <fullName evidence="16">Adenosylcobinamide kinase</fullName>
        <ecNumber evidence="8">2.7.1.156</ecNumber>
        <ecNumber evidence="9">2.7.7.62</ecNumber>
    </recommendedName>
    <alternativeName>
        <fullName evidence="17">Adenosylcobinamide-phosphate guanylyltransferase</fullName>
    </alternativeName>
</protein>
<dbReference type="PANTHER" id="PTHR34848">
    <property type="match status" value="1"/>
</dbReference>
<dbReference type="GO" id="GO:0005525">
    <property type="term" value="F:GTP binding"/>
    <property type="evidence" value="ECO:0007669"/>
    <property type="project" value="UniProtKB-KW"/>
</dbReference>
<dbReference type="EC" id="2.7.1.156" evidence="8"/>
<keyword evidence="14" id="KW-0067">ATP-binding</keyword>
<dbReference type="EMBL" id="BAOP01000060">
    <property type="protein sequence ID" value="GAC82026.1"/>
    <property type="molecule type" value="Genomic_DNA"/>
</dbReference>
<accession>M3TKL8</accession>
<evidence type="ECO:0000256" key="15">
    <source>
        <dbReference type="ARBA" id="ARBA00023134"/>
    </source>
</evidence>
<dbReference type="Proteomes" id="UP000035009">
    <property type="component" value="Unassembled WGS sequence"/>
</dbReference>
<organism evidence="20 21">
    <name type="scientific">Gordonia malaquae NBRC 108250</name>
    <dbReference type="NCBI Taxonomy" id="1223542"/>
    <lineage>
        <taxon>Bacteria</taxon>
        <taxon>Bacillati</taxon>
        <taxon>Actinomycetota</taxon>
        <taxon>Actinomycetes</taxon>
        <taxon>Mycobacteriales</taxon>
        <taxon>Gordoniaceae</taxon>
        <taxon>Gordonia</taxon>
    </lineage>
</organism>
<comment type="function">
    <text evidence="4">Catalyzes ATP-dependent phosphorylation of adenosylcobinamide and addition of GMP to adenosylcobinamide phosphate.</text>
</comment>
<dbReference type="GO" id="GO:0005524">
    <property type="term" value="F:ATP binding"/>
    <property type="evidence" value="ECO:0007669"/>
    <property type="project" value="UniProtKB-KW"/>
</dbReference>
<sequence>MTSEFLVGAARSGKSRHASTLAAESGDRVIVLATAIAGDAETRARIARHRADRPREWATVEEPYDLANAVRRHAADGTVVIVDCLTMWLANLHYGVDRPTDRERELDELVGVLDGPPGRVVVISNEIGAGVVPADPHSRAFVDDLGRLNQRVAAVCDRVTLLAVGLPLVLKDMR</sequence>
<evidence type="ECO:0000256" key="6">
    <source>
        <dbReference type="ARBA" id="ARBA00005159"/>
    </source>
</evidence>
<dbReference type="InterPro" id="IPR003203">
    <property type="entry name" value="CobU/CobP"/>
</dbReference>
<dbReference type="NCBIfam" id="NF004469">
    <property type="entry name" value="PRK05800.1"/>
    <property type="match status" value="1"/>
</dbReference>
<evidence type="ECO:0000256" key="8">
    <source>
        <dbReference type="ARBA" id="ARBA00012016"/>
    </source>
</evidence>
<dbReference type="AlphaFoldDB" id="M3TKL8"/>
<keyword evidence="21" id="KW-1185">Reference proteome</keyword>
<evidence type="ECO:0000256" key="5">
    <source>
        <dbReference type="ARBA" id="ARBA00004692"/>
    </source>
</evidence>
<feature type="binding site" evidence="19">
    <location>
        <begin position="50"/>
        <end position="53"/>
    </location>
    <ligand>
        <name>GTP</name>
        <dbReference type="ChEBI" id="CHEBI:37565"/>
    </ligand>
</feature>
<dbReference type="PIRSF" id="PIRSF006135">
    <property type="entry name" value="CobU"/>
    <property type="match status" value="1"/>
</dbReference>
<gene>
    <name evidence="20" type="primary">cobU</name>
    <name evidence="20" type="ORF">GM1_060_00060</name>
</gene>
<comment type="similarity">
    <text evidence="7">Belongs to the CobU/CobP family.</text>
</comment>
<dbReference type="SUPFAM" id="SSF52540">
    <property type="entry name" value="P-loop containing nucleoside triphosphate hydrolases"/>
    <property type="match status" value="1"/>
</dbReference>
<dbReference type="EC" id="2.7.7.62" evidence="9"/>
<keyword evidence="15 19" id="KW-0342">GTP-binding</keyword>
<dbReference type="PANTHER" id="PTHR34848:SF1">
    <property type="entry name" value="BIFUNCTIONAL ADENOSYLCOBALAMIN BIOSYNTHESIS PROTEIN COBU"/>
    <property type="match status" value="1"/>
</dbReference>
<feature type="binding site" evidence="19">
    <location>
        <position position="83"/>
    </location>
    <ligand>
        <name>GTP</name>
        <dbReference type="ChEBI" id="CHEBI:37565"/>
    </ligand>
</feature>
<evidence type="ECO:0000256" key="14">
    <source>
        <dbReference type="ARBA" id="ARBA00022840"/>
    </source>
</evidence>
<evidence type="ECO:0000256" key="13">
    <source>
        <dbReference type="ARBA" id="ARBA00022777"/>
    </source>
</evidence>
<dbReference type="Gene3D" id="3.40.50.300">
    <property type="entry name" value="P-loop containing nucleotide triphosphate hydrolases"/>
    <property type="match status" value="1"/>
</dbReference>
<feature type="active site" description="GMP-histidine intermediate" evidence="18">
    <location>
        <position position="49"/>
    </location>
</feature>
<dbReference type="STRING" id="410332.SAMN04488550_1952"/>
<evidence type="ECO:0000256" key="19">
    <source>
        <dbReference type="PIRSR" id="PIRSR006135-2"/>
    </source>
</evidence>
<evidence type="ECO:0000256" key="16">
    <source>
        <dbReference type="ARBA" id="ARBA00029570"/>
    </source>
</evidence>
<dbReference type="InterPro" id="IPR027417">
    <property type="entry name" value="P-loop_NTPase"/>
</dbReference>
<evidence type="ECO:0000256" key="10">
    <source>
        <dbReference type="ARBA" id="ARBA00022573"/>
    </source>
</evidence>
<comment type="caution">
    <text evidence="20">The sequence shown here is derived from an EMBL/GenBank/DDBJ whole genome shotgun (WGS) entry which is preliminary data.</text>
</comment>
<dbReference type="Pfam" id="PF02283">
    <property type="entry name" value="CobU"/>
    <property type="match status" value="1"/>
</dbReference>
<name>M3TKL8_GORML</name>
<dbReference type="GO" id="GO:0043752">
    <property type="term" value="F:adenosylcobinamide kinase activity"/>
    <property type="evidence" value="ECO:0007669"/>
    <property type="project" value="UniProtKB-EC"/>
</dbReference>
<evidence type="ECO:0000256" key="3">
    <source>
        <dbReference type="ARBA" id="ARBA00001522"/>
    </source>
</evidence>
<proteinExistence type="inferred from homology"/>
<evidence type="ECO:0000256" key="12">
    <source>
        <dbReference type="ARBA" id="ARBA00022741"/>
    </source>
</evidence>
<comment type="catalytic activity">
    <reaction evidence="3">
        <text>adenosylcob(III)inamide + GTP = adenosylcob(III)inamide phosphate + GDP + H(+)</text>
        <dbReference type="Rhea" id="RHEA:15765"/>
        <dbReference type="ChEBI" id="CHEBI:2480"/>
        <dbReference type="ChEBI" id="CHEBI:15378"/>
        <dbReference type="ChEBI" id="CHEBI:37565"/>
        <dbReference type="ChEBI" id="CHEBI:58189"/>
        <dbReference type="ChEBI" id="CHEBI:58502"/>
        <dbReference type="EC" id="2.7.1.156"/>
    </reaction>
</comment>
<dbReference type="OrthoDB" id="9788370at2"/>
<dbReference type="CDD" id="cd00544">
    <property type="entry name" value="CobU"/>
    <property type="match status" value="1"/>
</dbReference>
<evidence type="ECO:0000256" key="18">
    <source>
        <dbReference type="PIRSR" id="PIRSR006135-1"/>
    </source>
</evidence>
<comment type="pathway">
    <text evidence="6">Cofactor biosynthesis; adenosylcobalamin biosynthesis; adenosylcobalamin from cob(II)yrinate a,c-diamide: step 5/7.</text>
</comment>
<dbReference type="UniPathway" id="UPA00148">
    <property type="reaction ID" value="UER00236"/>
</dbReference>
<dbReference type="RefSeq" id="WP_008382222.1">
    <property type="nucleotide sequence ID" value="NZ_BAOP01000060.1"/>
</dbReference>
<evidence type="ECO:0000256" key="11">
    <source>
        <dbReference type="ARBA" id="ARBA00022679"/>
    </source>
</evidence>
<comment type="pathway">
    <text evidence="5">Cofactor biosynthesis; adenosylcobalamin biosynthesis; adenosylcobalamin from cob(II)yrinate a,c-diamide: step 6/7.</text>
</comment>
<feature type="binding site" evidence="19">
    <location>
        <begin position="8"/>
        <end position="15"/>
    </location>
    <ligand>
        <name>GTP</name>
        <dbReference type="ChEBI" id="CHEBI:37565"/>
    </ligand>
</feature>
<evidence type="ECO:0000313" key="20">
    <source>
        <dbReference type="EMBL" id="GAC82026.1"/>
    </source>
</evidence>
<evidence type="ECO:0000256" key="7">
    <source>
        <dbReference type="ARBA" id="ARBA00007490"/>
    </source>
</evidence>
<feature type="binding site" evidence="19">
    <location>
        <begin position="33"/>
        <end position="35"/>
    </location>
    <ligand>
        <name>GTP</name>
        <dbReference type="ChEBI" id="CHEBI:37565"/>
    </ligand>
</feature>
<dbReference type="GO" id="GO:0008820">
    <property type="term" value="F:cobinamide phosphate guanylyltransferase activity"/>
    <property type="evidence" value="ECO:0007669"/>
    <property type="project" value="UniProtKB-EC"/>
</dbReference>
<dbReference type="GO" id="GO:0009236">
    <property type="term" value="P:cobalamin biosynthetic process"/>
    <property type="evidence" value="ECO:0007669"/>
    <property type="project" value="UniProtKB-UniPathway"/>
</dbReference>
<reference evidence="20 21" key="1">
    <citation type="submission" date="2013-02" db="EMBL/GenBank/DDBJ databases">
        <title>Whole genome shotgun sequence of Gordonia malaquae NBRC 108250.</title>
        <authorList>
            <person name="Yoshida I."/>
            <person name="Hosoyama A."/>
            <person name="Tsuchikane K."/>
            <person name="Ando Y."/>
            <person name="Baba S."/>
            <person name="Ohji S."/>
            <person name="Hamada M."/>
            <person name="Tamura T."/>
            <person name="Yamazoe A."/>
            <person name="Yamazaki S."/>
            <person name="Fujita N."/>
        </authorList>
    </citation>
    <scope>NUCLEOTIDE SEQUENCE [LARGE SCALE GENOMIC DNA]</scope>
    <source>
        <strain evidence="20 21">NBRC 108250</strain>
    </source>
</reference>
<keyword evidence="10" id="KW-0169">Cobalamin biosynthesis</keyword>
<keyword evidence="13" id="KW-0418">Kinase</keyword>